<proteinExistence type="predicted"/>
<organism evidence="2 3">
    <name type="scientific">Pseudarthrobacter siccitolerans</name>
    <dbReference type="NCBI Taxonomy" id="861266"/>
    <lineage>
        <taxon>Bacteria</taxon>
        <taxon>Bacillati</taxon>
        <taxon>Actinomycetota</taxon>
        <taxon>Actinomycetes</taxon>
        <taxon>Micrococcales</taxon>
        <taxon>Micrococcaceae</taxon>
        <taxon>Pseudarthrobacter</taxon>
    </lineage>
</organism>
<feature type="domain" description="N-acetyltransferase" evidence="1">
    <location>
        <begin position="25"/>
        <end position="184"/>
    </location>
</feature>
<protein>
    <submittedName>
        <fullName evidence="2">Ribosomal protein S18 acetylase RimI-like enzyme</fullName>
    </submittedName>
</protein>
<dbReference type="EMBL" id="JAUSXB010000001">
    <property type="protein sequence ID" value="MDQ0676011.1"/>
    <property type="molecule type" value="Genomic_DNA"/>
</dbReference>
<accession>A0ABU0PRZ6</accession>
<dbReference type="SUPFAM" id="SSF55729">
    <property type="entry name" value="Acyl-CoA N-acyltransferases (Nat)"/>
    <property type="match status" value="1"/>
</dbReference>
<dbReference type="CDD" id="cd04301">
    <property type="entry name" value="NAT_SF"/>
    <property type="match status" value="1"/>
</dbReference>
<dbReference type="Proteomes" id="UP001236806">
    <property type="component" value="Unassembled WGS sequence"/>
</dbReference>
<evidence type="ECO:0000259" key="1">
    <source>
        <dbReference type="PROSITE" id="PS51186"/>
    </source>
</evidence>
<evidence type="ECO:0000313" key="2">
    <source>
        <dbReference type="EMBL" id="MDQ0676011.1"/>
    </source>
</evidence>
<dbReference type="Pfam" id="PF00583">
    <property type="entry name" value="Acetyltransf_1"/>
    <property type="match status" value="1"/>
</dbReference>
<sequence>MLLQSRKGKDREVEMHHWLGWGMDYVLRQATPEDAEAVVLMHTLAHEECYPHLLSPAFFAARRDAIPERVARRRNHLDVQDPRILALDANNAVVGFADAGPGRDEDGPAPLELYSIYLLARAQGIGLGAALMGAVIGESPAYLWVLEENLRAQAFYRRHGFQPDGRRGLLPPEWEALPEMRMVRTGRDSTSTAGAGRGCSC</sequence>
<dbReference type="PROSITE" id="PS51186">
    <property type="entry name" value="GNAT"/>
    <property type="match status" value="1"/>
</dbReference>
<keyword evidence="3" id="KW-1185">Reference proteome</keyword>
<comment type="caution">
    <text evidence="2">The sequence shown here is derived from an EMBL/GenBank/DDBJ whole genome shotgun (WGS) entry which is preliminary data.</text>
</comment>
<evidence type="ECO:0000313" key="3">
    <source>
        <dbReference type="Proteomes" id="UP001236806"/>
    </source>
</evidence>
<name>A0ABU0PRZ6_9MICC</name>
<dbReference type="InterPro" id="IPR016181">
    <property type="entry name" value="Acyl_CoA_acyltransferase"/>
</dbReference>
<gene>
    <name evidence="2" type="ORF">QFZ36_003572</name>
</gene>
<reference evidence="2 3" key="1">
    <citation type="submission" date="2023-07" db="EMBL/GenBank/DDBJ databases">
        <title>Comparative genomics of wheat-associated soil bacteria to identify genetic determinants of phenazine resistance.</title>
        <authorList>
            <person name="Mouncey N."/>
        </authorList>
    </citation>
    <scope>NUCLEOTIDE SEQUENCE [LARGE SCALE GENOMIC DNA]</scope>
    <source>
        <strain evidence="2 3">W1I3</strain>
    </source>
</reference>
<dbReference type="InterPro" id="IPR000182">
    <property type="entry name" value="GNAT_dom"/>
</dbReference>
<dbReference type="Gene3D" id="3.40.630.30">
    <property type="match status" value="1"/>
</dbReference>